<protein>
    <submittedName>
        <fullName evidence="1">Bacterial extracellular solute-binding protein, family 3</fullName>
    </submittedName>
</protein>
<proteinExistence type="predicted"/>
<dbReference type="RefSeq" id="WP_054300404.1">
    <property type="nucleotide sequence ID" value="NZ_CP012413.1"/>
</dbReference>
<dbReference type="SUPFAM" id="SSF53850">
    <property type="entry name" value="Periplasmic binding protein-like II"/>
    <property type="match status" value="1"/>
</dbReference>
<dbReference type="AlphaFoldDB" id="A0A9Q6LSL3"/>
<reference evidence="1 2" key="1">
    <citation type="submission" date="2019-04" db="EMBL/GenBank/DDBJ databases">
        <title>Complete genome sequencing of Piscirickettsia salmonis strain Psal-009.</title>
        <authorList>
            <person name="Schober I."/>
            <person name="Bunk B."/>
            <person name="Sproer C."/>
            <person name="Carril G.P."/>
            <person name="Riedel T."/>
            <person name="Flores-Herrera P.A."/>
            <person name="Nourdin-Galindo G."/>
            <person name="Marshall S.H."/>
            <person name="Overmann J."/>
        </authorList>
    </citation>
    <scope>NUCLEOTIDE SEQUENCE [LARGE SCALE GENOMIC DNA]</scope>
    <source>
        <strain evidence="1 2">Psal-009</strain>
    </source>
</reference>
<evidence type="ECO:0000313" key="2">
    <source>
        <dbReference type="Proteomes" id="UP000422232"/>
    </source>
</evidence>
<dbReference type="InterPro" id="IPR001638">
    <property type="entry name" value="Solute-binding_3/MltF_N"/>
</dbReference>
<evidence type="ECO:0000313" key="1">
    <source>
        <dbReference type="EMBL" id="QGO06295.1"/>
    </source>
</evidence>
<gene>
    <name evidence="1" type="ORF">Psal009_02203</name>
</gene>
<organism evidence="1 2">
    <name type="scientific">Piscirickettsia salmonis</name>
    <dbReference type="NCBI Taxonomy" id="1238"/>
    <lineage>
        <taxon>Bacteria</taxon>
        <taxon>Pseudomonadati</taxon>
        <taxon>Pseudomonadota</taxon>
        <taxon>Gammaproteobacteria</taxon>
        <taxon>Thiotrichales</taxon>
        <taxon>Piscirickettsiaceae</taxon>
        <taxon>Piscirickettsia</taxon>
    </lineage>
</organism>
<dbReference type="Pfam" id="PF00497">
    <property type="entry name" value="SBP_bac_3"/>
    <property type="match status" value="1"/>
</dbReference>
<dbReference type="Gene3D" id="3.40.190.10">
    <property type="entry name" value="Periplasmic binding protein-like II"/>
    <property type="match status" value="2"/>
</dbReference>
<keyword evidence="2" id="KW-1185">Reference proteome</keyword>
<dbReference type="EMBL" id="CP038908">
    <property type="protein sequence ID" value="QGO06295.1"/>
    <property type="molecule type" value="Genomic_DNA"/>
</dbReference>
<name>A0A9Q6LSL3_PISSA</name>
<sequence length="297" mass="33884">MYKLSAAAVIFILSSILLIMTVPFVYSLALTGDKIKVCAGNWPPIMFQKDDNSPVEGFAVDVIRKIITTNGGQAEFKILPWRRCLTYLQAQGDYAYQLAPFVTYNQARARAYVFSRPWLLAKGYYIYSKTQYPSGLILVSRKEMLSSKYKICGRHGFNYQQFGVPDNNRVDRHSETLTNLLEKVQAGRCSFALAREINLVGEQYISNGLNIFNNPDFGYGIVPEMTAEKIYFMLNKFNQPHYLNNNKNITGVLNTYIKKYWADGTIVAYASRYLEKSEIVLKRPSGLQKIKQVIPNI</sequence>
<accession>A0A9Q6LSL3</accession>
<dbReference type="Proteomes" id="UP000422232">
    <property type="component" value="Chromosome"/>
</dbReference>